<evidence type="ECO:0000313" key="4">
    <source>
        <dbReference type="EMBL" id="KKA30191.1"/>
    </source>
</evidence>
<dbReference type="PANTHER" id="PTHR12048">
    <property type="entry name" value="CCAAT-BINDING FACTOR-RELATED"/>
    <property type="match status" value="1"/>
</dbReference>
<feature type="region of interest" description="Disordered" evidence="2">
    <location>
        <begin position="102"/>
        <end position="192"/>
    </location>
</feature>
<dbReference type="Pfam" id="PF03914">
    <property type="entry name" value="CBF"/>
    <property type="match status" value="1"/>
</dbReference>
<feature type="region of interest" description="Disordered" evidence="2">
    <location>
        <begin position="1"/>
        <end position="89"/>
    </location>
</feature>
<dbReference type="InterPro" id="IPR016024">
    <property type="entry name" value="ARM-type_fold"/>
</dbReference>
<feature type="compositionally biased region" description="Basic and acidic residues" evidence="2">
    <location>
        <begin position="117"/>
        <end position="192"/>
    </location>
</feature>
<comment type="similarity">
    <text evidence="1">Belongs to the CBF/MAK21 family.</text>
</comment>
<dbReference type="OrthoDB" id="28947at2759"/>
<feature type="compositionally biased region" description="Acidic residues" evidence="2">
    <location>
        <begin position="898"/>
        <end position="928"/>
    </location>
</feature>
<dbReference type="GO" id="GO:0042802">
    <property type="term" value="F:identical protein binding"/>
    <property type="evidence" value="ECO:0007669"/>
    <property type="project" value="EnsemblFungi"/>
</dbReference>
<dbReference type="GO" id="GO:0000027">
    <property type="term" value="P:ribosomal large subunit assembly"/>
    <property type="evidence" value="ECO:0007669"/>
    <property type="project" value="EnsemblFungi"/>
</dbReference>
<sequence length="1025" mass="113905">MGKFQAAQRPNKRKSDHSNDSSASKRRREPQSGASDNTRSLKKGSVDSKEALLEEIKALGGDDADLDLVMGVESESEGEFDGGKASGDLMSDLKKFAAGLGIDAPVPDVDADEEQEEEKKKQEKPKEKKAKEQKAKEQKAKDDKDNQKEKADLKKEQKEQEQKEKKQKKREEKERRKEEKKKAAEEAKAAEQKKVEIAKANEAAQAEKKNFDSKKSKMTFEPRADWHATELAPLPDPVSDDTTKYMTVVQVLKDHAKNLLEADSALYSTTILSSSSHKFLSTIMASGTMSDKVSALTLAIQESPLHTSRPFDALISLAAKKSRSQAIIALNAVVDLLGPGLVLPANRRLRQFRMQPALIGALQAAKVTKWSADQPLPAGLTPQHLIYWAYEEWLKEAYFRVIQLLETWATDEVDYSRSRSIDFIYNLLKEKPEQEANLLKLLVNKLGDRDRKVASRTSYLMLQLQTSHPGMKPIIVKTVEQEVLLRPGQTIRARYYGVNTLNQTILSTKEADVAEALIKIYFDQFTILLKSGDLGLPMTDEVTKAGDESKDKRKRGPKAKPATVQAGDSSEKLVSAILTGINRAVPFTSETSTMLDDHLDTLFRVAHSSNFNTSIQALTLIQTLSTKRSIMLDRFYRTLYESLLDPRLTTSSKQAMYLNLLLRALKSDVDVRRVKAFAKRMVQITSVHQPPFIIGLLYVLLQLRKTMPDLSTLLNEPEDMPDEGEEIKDAYDGRKRNPEFSNAHRTCLWEVIPLITHYHPSVSVYAASLLAGKDLPQKPDLESHSLIRFLDKFVYKNPKEKDGSHGQSIMQPLQVKNDLKDMWLRSKSAGGSADVVNSAAFWNKKPEDVSAEDVFFHEYFNQIGKAGQAGRKSKGGDLEDDDNDEVFQALISGADGAGENDEDDESDLGMEGYSDSDDEQDAGEDAGEAEGVATGGWETGEGVALNLDSDSDMGAGSDGEDIFADEDDDMSGDDEEDEGEPELQSANGKKNGRMSRKEFKALPMFASVDDYATLLANEEDEDLGL</sequence>
<gene>
    <name evidence="4" type="ORF">TD95_001902</name>
</gene>
<dbReference type="GO" id="GO:0030690">
    <property type="term" value="C:Noc1p-Noc2p complex"/>
    <property type="evidence" value="ECO:0007669"/>
    <property type="project" value="EnsemblFungi"/>
</dbReference>
<feature type="compositionally biased region" description="Acidic residues" evidence="2">
    <location>
        <begin position="958"/>
        <end position="981"/>
    </location>
</feature>
<feature type="domain" description="CCAAT-binding factor" evidence="3">
    <location>
        <begin position="614"/>
        <end position="766"/>
    </location>
</feature>
<name>A0A0F4ZJC0_9PEZI</name>
<proteinExistence type="inferred from homology"/>
<protein>
    <recommendedName>
        <fullName evidence="3">CCAAT-binding factor domain-containing protein</fullName>
    </recommendedName>
</protein>
<evidence type="ECO:0000256" key="1">
    <source>
        <dbReference type="ARBA" id="ARBA00007797"/>
    </source>
</evidence>
<feature type="region of interest" description="Disordered" evidence="2">
    <location>
        <begin position="544"/>
        <end position="567"/>
    </location>
</feature>
<dbReference type="InterPro" id="IPR040155">
    <property type="entry name" value="CEBPZ/Mak21-like"/>
</dbReference>
<evidence type="ECO:0000313" key="5">
    <source>
        <dbReference type="Proteomes" id="UP000033483"/>
    </source>
</evidence>
<evidence type="ECO:0000256" key="2">
    <source>
        <dbReference type="SAM" id="MobiDB-lite"/>
    </source>
</evidence>
<feature type="region of interest" description="Disordered" evidence="2">
    <location>
        <begin position="891"/>
        <end position="994"/>
    </location>
</feature>
<dbReference type="EMBL" id="LAEV01000467">
    <property type="protein sequence ID" value="KKA30191.1"/>
    <property type="molecule type" value="Genomic_DNA"/>
</dbReference>
<dbReference type="AlphaFoldDB" id="A0A0F4ZJC0"/>
<reference evidence="4 5" key="1">
    <citation type="submission" date="2015-03" db="EMBL/GenBank/DDBJ databases">
        <authorList>
            <person name="Radwan O."/>
            <person name="Al-Naeli F.A."/>
            <person name="Rendon G.A."/>
            <person name="Fields C."/>
        </authorList>
    </citation>
    <scope>NUCLEOTIDE SEQUENCE [LARGE SCALE GENOMIC DNA]</scope>
    <source>
        <strain evidence="4">CR-DP1</strain>
    </source>
</reference>
<evidence type="ECO:0000259" key="3">
    <source>
        <dbReference type="Pfam" id="PF03914"/>
    </source>
</evidence>
<dbReference type="SUPFAM" id="SSF48371">
    <property type="entry name" value="ARM repeat"/>
    <property type="match status" value="1"/>
</dbReference>
<dbReference type="PANTHER" id="PTHR12048:SF0">
    <property type="entry name" value="CCAAT_ENHANCER-BINDING PROTEIN ZETA"/>
    <property type="match status" value="1"/>
</dbReference>
<dbReference type="InterPro" id="IPR005612">
    <property type="entry name" value="CCAAT-binding_factor"/>
</dbReference>
<keyword evidence="5" id="KW-1185">Reference proteome</keyword>
<organism evidence="4 5">
    <name type="scientific">Thielaviopsis punctulata</name>
    <dbReference type="NCBI Taxonomy" id="72032"/>
    <lineage>
        <taxon>Eukaryota</taxon>
        <taxon>Fungi</taxon>
        <taxon>Dikarya</taxon>
        <taxon>Ascomycota</taxon>
        <taxon>Pezizomycotina</taxon>
        <taxon>Sordariomycetes</taxon>
        <taxon>Hypocreomycetidae</taxon>
        <taxon>Microascales</taxon>
        <taxon>Ceratocystidaceae</taxon>
        <taxon>Thielaviopsis</taxon>
    </lineage>
</organism>
<dbReference type="GO" id="GO:0005730">
    <property type="term" value="C:nucleolus"/>
    <property type="evidence" value="ECO:0007669"/>
    <property type="project" value="EnsemblFungi"/>
</dbReference>
<feature type="compositionally biased region" description="Basic and acidic residues" evidence="2">
    <location>
        <begin position="44"/>
        <end position="57"/>
    </location>
</feature>
<dbReference type="Proteomes" id="UP000033483">
    <property type="component" value="Unassembled WGS sequence"/>
</dbReference>
<comment type="caution">
    <text evidence="4">The sequence shown here is derived from an EMBL/GenBank/DDBJ whole genome shotgun (WGS) entry which is preliminary data.</text>
</comment>
<accession>A0A0F4ZJC0</accession>